<accession>A0A5E4CTX2</accession>
<dbReference type="AlphaFoldDB" id="A0A5E4CTX2"/>
<dbReference type="GO" id="GO:0005576">
    <property type="term" value="C:extracellular region"/>
    <property type="evidence" value="ECO:0007669"/>
    <property type="project" value="UniProtKB-SubCell"/>
</dbReference>
<keyword evidence="3" id="KW-0964">Secreted</keyword>
<evidence type="ECO:0000256" key="2">
    <source>
        <dbReference type="ARBA" id="ARBA00022473"/>
    </source>
</evidence>
<dbReference type="EMBL" id="CABDUW010002062">
    <property type="protein sequence ID" value="VTJ85253.1"/>
    <property type="molecule type" value="Genomic_DNA"/>
</dbReference>
<evidence type="ECO:0000256" key="5">
    <source>
        <dbReference type="ARBA" id="ARBA00022729"/>
    </source>
</evidence>
<dbReference type="GO" id="GO:0005886">
    <property type="term" value="C:plasma membrane"/>
    <property type="evidence" value="ECO:0007669"/>
    <property type="project" value="TreeGrafter"/>
</dbReference>
<sequence>DLSENQIQAIPRKAFRGAVDIKNLQLDYNQISCIEDGAFRALRDLEVLTLNNNNITRLSVASFNHMPKLRTFRLHSNNLYCDCHLAWLSDWLRQRPRVGLYTQCMGPSHLRGHNVAEVQKREFVCSGHQSFMAPSCSVLHCPAACTCSNNIVDCRGKGLTEIPTNLPETITEIRLEQNSIKVIPPGAFSPYKKLRRIDLSNNQISELAPDAFQGLRSLNSL</sequence>
<gene>
    <name evidence="11" type="ORF">MONAX_5E004409</name>
</gene>
<keyword evidence="8" id="KW-0325">Glycoprotein</keyword>
<dbReference type="InterPro" id="IPR050541">
    <property type="entry name" value="LRR_TM_domain-containing"/>
</dbReference>
<dbReference type="Gene3D" id="3.80.10.10">
    <property type="entry name" value="Ribonuclease Inhibitor"/>
    <property type="match status" value="2"/>
</dbReference>
<organism evidence="11 12">
    <name type="scientific">Marmota monax</name>
    <name type="common">Woodchuck</name>
    <dbReference type="NCBI Taxonomy" id="9995"/>
    <lineage>
        <taxon>Eukaryota</taxon>
        <taxon>Metazoa</taxon>
        <taxon>Chordata</taxon>
        <taxon>Craniata</taxon>
        <taxon>Vertebrata</taxon>
        <taxon>Euteleostomi</taxon>
        <taxon>Mammalia</taxon>
        <taxon>Eutheria</taxon>
        <taxon>Euarchontoglires</taxon>
        <taxon>Glires</taxon>
        <taxon>Rodentia</taxon>
        <taxon>Sciuromorpha</taxon>
        <taxon>Sciuridae</taxon>
        <taxon>Xerinae</taxon>
        <taxon>Marmotini</taxon>
        <taxon>Marmota</taxon>
    </lineage>
</organism>
<dbReference type="Proteomes" id="UP000335636">
    <property type="component" value="Unassembled WGS sequence"/>
</dbReference>
<feature type="domain" description="LRRCT" evidence="10">
    <location>
        <begin position="77"/>
        <end position="126"/>
    </location>
</feature>
<evidence type="ECO:0000256" key="4">
    <source>
        <dbReference type="ARBA" id="ARBA00022614"/>
    </source>
</evidence>
<dbReference type="PANTHER" id="PTHR24369:SF210">
    <property type="entry name" value="CHAOPTIN-RELATED"/>
    <property type="match status" value="1"/>
</dbReference>
<evidence type="ECO:0000256" key="6">
    <source>
        <dbReference type="ARBA" id="ARBA00022737"/>
    </source>
</evidence>
<evidence type="ECO:0000256" key="3">
    <source>
        <dbReference type="ARBA" id="ARBA00022525"/>
    </source>
</evidence>
<dbReference type="FunFam" id="3.80.10.10:FF:000002">
    <property type="entry name" value="Slit guidance ligand 2"/>
    <property type="match status" value="1"/>
</dbReference>
<dbReference type="InterPro" id="IPR002272">
    <property type="entry name" value="FSH_rcpt"/>
</dbReference>
<keyword evidence="7" id="KW-1015">Disulfide bond</keyword>
<dbReference type="PROSITE" id="PS51450">
    <property type="entry name" value="LRR"/>
    <property type="match status" value="2"/>
</dbReference>
<dbReference type="SMART" id="SM00013">
    <property type="entry name" value="LRRNT"/>
    <property type="match status" value="1"/>
</dbReference>
<dbReference type="PRINTS" id="PR01143">
    <property type="entry name" value="FSHRECEPTOR"/>
</dbReference>
<dbReference type="InterPro" id="IPR032675">
    <property type="entry name" value="LRR_dom_sf"/>
</dbReference>
<dbReference type="InterPro" id="IPR003591">
    <property type="entry name" value="Leu-rich_rpt_typical-subtyp"/>
</dbReference>
<dbReference type="InterPro" id="IPR000372">
    <property type="entry name" value="LRRNT"/>
</dbReference>
<keyword evidence="2" id="KW-0217">Developmental protein</keyword>
<dbReference type="InterPro" id="IPR000483">
    <property type="entry name" value="Cys-rich_flank_reg_C"/>
</dbReference>
<name>A0A5E4CTX2_MARMO</name>
<evidence type="ECO:0000256" key="1">
    <source>
        <dbReference type="ARBA" id="ARBA00004613"/>
    </source>
</evidence>
<dbReference type="SMART" id="SM00369">
    <property type="entry name" value="LRR_TYP"/>
    <property type="match status" value="5"/>
</dbReference>
<comment type="caution">
    <text evidence="11">The sequence shown here is derived from an EMBL/GenBank/DDBJ whole genome shotgun (WGS) entry which is preliminary data.</text>
</comment>
<dbReference type="Pfam" id="PF01463">
    <property type="entry name" value="LRRCT"/>
    <property type="match status" value="1"/>
</dbReference>
<evidence type="ECO:0000256" key="8">
    <source>
        <dbReference type="ARBA" id="ARBA00023180"/>
    </source>
</evidence>
<comment type="subcellular location">
    <subcellularLocation>
        <location evidence="1">Secreted</location>
    </subcellularLocation>
</comment>
<dbReference type="FunFam" id="3.80.10.10:FF:000419">
    <property type="entry name" value="Slit homolog 2 (Drosophila)"/>
    <property type="match status" value="1"/>
</dbReference>
<feature type="non-terminal residue" evidence="11">
    <location>
        <position position="1"/>
    </location>
</feature>
<dbReference type="PANTHER" id="PTHR24369">
    <property type="entry name" value="ANTIGEN BSP, PUTATIVE-RELATED"/>
    <property type="match status" value="1"/>
</dbReference>
<keyword evidence="4" id="KW-0433">Leucine-rich repeat</keyword>
<feature type="non-terminal residue" evidence="11">
    <location>
        <position position="221"/>
    </location>
</feature>
<dbReference type="SUPFAM" id="SSF52058">
    <property type="entry name" value="L domain-like"/>
    <property type="match status" value="2"/>
</dbReference>
<dbReference type="SMART" id="SM00082">
    <property type="entry name" value="LRRCT"/>
    <property type="match status" value="1"/>
</dbReference>
<dbReference type="GO" id="GO:0004963">
    <property type="term" value="F:follicle-stimulating hormone receptor activity"/>
    <property type="evidence" value="ECO:0007669"/>
    <property type="project" value="InterPro"/>
</dbReference>
<dbReference type="Pfam" id="PF01462">
    <property type="entry name" value="LRRNT"/>
    <property type="match status" value="1"/>
</dbReference>
<evidence type="ECO:0000256" key="7">
    <source>
        <dbReference type="ARBA" id="ARBA00023157"/>
    </source>
</evidence>
<evidence type="ECO:0000259" key="10">
    <source>
        <dbReference type="SMART" id="SM00082"/>
    </source>
</evidence>
<reference evidence="11" key="1">
    <citation type="submission" date="2019-04" db="EMBL/GenBank/DDBJ databases">
        <authorList>
            <person name="Alioto T."/>
            <person name="Alioto T."/>
        </authorList>
    </citation>
    <scope>NUCLEOTIDE SEQUENCE [LARGE SCALE GENOMIC DNA]</scope>
</reference>
<keyword evidence="5" id="KW-0732">Signal</keyword>
<dbReference type="InterPro" id="IPR001611">
    <property type="entry name" value="Leu-rich_rpt"/>
</dbReference>
<dbReference type="GO" id="GO:0007399">
    <property type="term" value="P:nervous system development"/>
    <property type="evidence" value="ECO:0007669"/>
    <property type="project" value="UniProtKB-ARBA"/>
</dbReference>
<protein>
    <recommendedName>
        <fullName evidence="13">LRRNT domain-containing protein</fullName>
    </recommendedName>
</protein>
<keyword evidence="12" id="KW-1185">Reference proteome</keyword>
<proteinExistence type="predicted"/>
<evidence type="ECO:0000259" key="9">
    <source>
        <dbReference type="SMART" id="SM00013"/>
    </source>
</evidence>
<evidence type="ECO:0008006" key="13">
    <source>
        <dbReference type="Google" id="ProtNLM"/>
    </source>
</evidence>
<evidence type="ECO:0000313" key="12">
    <source>
        <dbReference type="Proteomes" id="UP000335636"/>
    </source>
</evidence>
<dbReference type="Pfam" id="PF13855">
    <property type="entry name" value="LRR_8"/>
    <property type="match status" value="2"/>
</dbReference>
<feature type="domain" description="LRRNT" evidence="9">
    <location>
        <begin position="140"/>
        <end position="172"/>
    </location>
</feature>
<keyword evidence="6" id="KW-0677">Repeat</keyword>
<evidence type="ECO:0000313" key="11">
    <source>
        <dbReference type="EMBL" id="VTJ85253.1"/>
    </source>
</evidence>